<evidence type="ECO:0000313" key="6">
    <source>
        <dbReference type="EMBL" id="USW54171.1"/>
    </source>
</evidence>
<protein>
    <submittedName>
        <fullName evidence="6">Transferase</fullName>
    </submittedName>
</protein>
<dbReference type="Pfam" id="PF02458">
    <property type="entry name" value="Transferase"/>
    <property type="match status" value="1"/>
</dbReference>
<dbReference type="GO" id="GO:0016746">
    <property type="term" value="F:acyltransferase activity"/>
    <property type="evidence" value="ECO:0007669"/>
    <property type="project" value="UniProtKB-KW"/>
</dbReference>
<dbReference type="Proteomes" id="UP001056384">
    <property type="component" value="Chromosome 6"/>
</dbReference>
<evidence type="ECO:0000256" key="4">
    <source>
        <dbReference type="ARBA" id="ARBA00023315"/>
    </source>
</evidence>
<dbReference type="PANTHER" id="PTHR31896">
    <property type="entry name" value="FAMILY REGULATORY PROTEIN, PUTATIVE (AFU_ORTHOLOGUE AFUA_3G14730)-RELATED"/>
    <property type="match status" value="1"/>
</dbReference>
<keyword evidence="4" id="KW-0012">Acyltransferase</keyword>
<keyword evidence="3 6" id="KW-0808">Transferase</keyword>
<dbReference type="Gene3D" id="3.30.559.10">
    <property type="entry name" value="Chloramphenicol acetyltransferase-like domain"/>
    <property type="match status" value="2"/>
</dbReference>
<evidence type="ECO:0000256" key="5">
    <source>
        <dbReference type="SAM" id="MobiDB-lite"/>
    </source>
</evidence>
<dbReference type="EMBL" id="CP099423">
    <property type="protein sequence ID" value="USW54171.1"/>
    <property type="molecule type" value="Genomic_DNA"/>
</dbReference>
<sequence>MFGKKKTAPPTVPTDEVVPMHDWDDKPHNRQMVVEFTYRFDDVLDAAKLKHALERLLEIGNWRKLGARVRLNAQGKLDYHIPQRYDEQRPGFLWDHLDIVDSIEDHPLASQLAKAKPEPTIFEDPEKFHSLTAHPDRPTCLDDWIYSDRPPLSLRLVTFTDASLLTLSWSHTLLDAVGRQSLLEAWIAVLEGREQDVPPIIGFKDDPALNMGKTSKPEQHVLYKRMITGFRFFLFVVYFILEKVLHPKEDARLIQVPNSFVQNLKREAQDHLRAQSPEKEAPFLSDADVLFAWMTRLTYVAQNYSPQRTVTLMNVINLRGLTDALPLQGAAYIGNAVGSSQSFLTVQQAKEQPIAVTALQIREDLLRQKTPEQVDAVLAISRQLGRGPLFGAYNQLLTPWSNWHRARFYEMDFSSAVSSKNSQARTGKARIGKPSYLHVCGHRGSFMVRNGGALLGKDGAGNWWISWNLRAEAWEKFEAEFYKATRQ</sequence>
<dbReference type="InterPro" id="IPR051283">
    <property type="entry name" value="Sec_Metabolite_Acyltrans"/>
</dbReference>
<evidence type="ECO:0000256" key="2">
    <source>
        <dbReference type="ARBA" id="ARBA00009861"/>
    </source>
</evidence>
<name>A0A9Q9AYP1_9PEZI</name>
<evidence type="ECO:0000256" key="1">
    <source>
        <dbReference type="ARBA" id="ARBA00005179"/>
    </source>
</evidence>
<comment type="similarity">
    <text evidence="2">Belongs to the plant acyltransferase family.</text>
</comment>
<feature type="region of interest" description="Disordered" evidence="5">
    <location>
        <begin position="1"/>
        <end position="23"/>
    </location>
</feature>
<evidence type="ECO:0000256" key="3">
    <source>
        <dbReference type="ARBA" id="ARBA00022679"/>
    </source>
</evidence>
<organism evidence="6 7">
    <name type="scientific">Septoria linicola</name>
    <dbReference type="NCBI Taxonomy" id="215465"/>
    <lineage>
        <taxon>Eukaryota</taxon>
        <taxon>Fungi</taxon>
        <taxon>Dikarya</taxon>
        <taxon>Ascomycota</taxon>
        <taxon>Pezizomycotina</taxon>
        <taxon>Dothideomycetes</taxon>
        <taxon>Dothideomycetidae</taxon>
        <taxon>Mycosphaerellales</taxon>
        <taxon>Mycosphaerellaceae</taxon>
        <taxon>Septoria</taxon>
    </lineage>
</organism>
<evidence type="ECO:0000313" key="7">
    <source>
        <dbReference type="Proteomes" id="UP001056384"/>
    </source>
</evidence>
<dbReference type="AlphaFoldDB" id="A0A9Q9AYP1"/>
<reference evidence="6" key="1">
    <citation type="submission" date="2022-06" db="EMBL/GenBank/DDBJ databases">
        <title>Complete genome sequences of two strains of the flax pathogen Septoria linicola.</title>
        <authorList>
            <person name="Lapalu N."/>
            <person name="Simon A."/>
            <person name="Demenou B."/>
            <person name="Paumier D."/>
            <person name="Guillot M.-P."/>
            <person name="Gout L."/>
            <person name="Valade R."/>
        </authorList>
    </citation>
    <scope>NUCLEOTIDE SEQUENCE</scope>
    <source>
        <strain evidence="6">SE15195</strain>
    </source>
</reference>
<comment type="pathway">
    <text evidence="1">Secondary metabolite biosynthesis.</text>
</comment>
<accession>A0A9Q9AYP1</accession>
<proteinExistence type="inferred from homology"/>
<dbReference type="PANTHER" id="PTHR31896:SF69">
    <property type="entry name" value="FAMILY REGULATORY PROTEIN, PUTATIVE (AFU_ORTHOLOGUE AFUA_3G14730)-RELATED"/>
    <property type="match status" value="1"/>
</dbReference>
<dbReference type="InterPro" id="IPR023213">
    <property type="entry name" value="CAT-like_dom_sf"/>
</dbReference>
<keyword evidence="7" id="KW-1185">Reference proteome</keyword>
<gene>
    <name evidence="6" type="ORF">Slin15195_G074900</name>
</gene>